<organism evidence="1 2">
    <name type="scientific">Bauldia litoralis</name>
    <dbReference type="NCBI Taxonomy" id="665467"/>
    <lineage>
        <taxon>Bacteria</taxon>
        <taxon>Pseudomonadati</taxon>
        <taxon>Pseudomonadota</taxon>
        <taxon>Alphaproteobacteria</taxon>
        <taxon>Hyphomicrobiales</taxon>
        <taxon>Kaistiaceae</taxon>
        <taxon>Bauldia</taxon>
    </lineage>
</organism>
<accession>A0A1G6C7K6</accession>
<dbReference type="InterPro" id="IPR023198">
    <property type="entry name" value="PGP-like_dom2"/>
</dbReference>
<dbReference type="AlphaFoldDB" id="A0A1G6C7K6"/>
<name>A0A1G6C7K6_9HYPH</name>
<dbReference type="RefSeq" id="WP_090876439.1">
    <property type="nucleotide sequence ID" value="NZ_FMXQ01000004.1"/>
</dbReference>
<gene>
    <name evidence="1" type="ORF">SAMN02982931_02153</name>
</gene>
<dbReference type="EMBL" id="FMXQ01000004">
    <property type="protein sequence ID" value="SDB28811.1"/>
    <property type="molecule type" value="Genomic_DNA"/>
</dbReference>
<dbReference type="Gene3D" id="3.40.50.1000">
    <property type="entry name" value="HAD superfamily/HAD-like"/>
    <property type="match status" value="1"/>
</dbReference>
<evidence type="ECO:0000313" key="1">
    <source>
        <dbReference type="EMBL" id="SDB28811.1"/>
    </source>
</evidence>
<dbReference type="NCBIfam" id="TIGR01509">
    <property type="entry name" value="HAD-SF-IA-v3"/>
    <property type="match status" value="1"/>
</dbReference>
<dbReference type="InterPro" id="IPR023214">
    <property type="entry name" value="HAD_sf"/>
</dbReference>
<reference evidence="1 2" key="1">
    <citation type="submission" date="2016-10" db="EMBL/GenBank/DDBJ databases">
        <authorList>
            <person name="de Groot N.N."/>
        </authorList>
    </citation>
    <scope>NUCLEOTIDE SEQUENCE [LARGE SCALE GENOMIC DNA]</scope>
    <source>
        <strain evidence="1 2">ATCC 35022</strain>
    </source>
</reference>
<keyword evidence="2" id="KW-1185">Reference proteome</keyword>
<dbReference type="Pfam" id="PF00702">
    <property type="entry name" value="Hydrolase"/>
    <property type="match status" value="1"/>
</dbReference>
<dbReference type="STRING" id="665467.SAMN02982931_02153"/>
<evidence type="ECO:0000313" key="2">
    <source>
        <dbReference type="Proteomes" id="UP000199071"/>
    </source>
</evidence>
<protein>
    <submittedName>
        <fullName evidence="1">2-haloacid dehalogenase</fullName>
    </submittedName>
</protein>
<dbReference type="InterPro" id="IPR006439">
    <property type="entry name" value="HAD-SF_hydro_IA"/>
</dbReference>
<dbReference type="PANTHER" id="PTHR43611:SF3">
    <property type="entry name" value="FLAVIN MONONUCLEOTIDE HYDROLASE 1, CHLOROPLATIC"/>
    <property type="match status" value="1"/>
</dbReference>
<dbReference type="InterPro" id="IPR036412">
    <property type="entry name" value="HAD-like_sf"/>
</dbReference>
<dbReference type="OrthoDB" id="9807742at2"/>
<proteinExistence type="predicted"/>
<dbReference type="Proteomes" id="UP000199071">
    <property type="component" value="Unassembled WGS sequence"/>
</dbReference>
<sequence>MTEIRHVVFDIGKVLIHWDPEIPYRRLIPDDNERARFLTEICTPAWNAEQDRGRAWAEAEDLLIADHPDHAEMIRAFRVNWPEMVPGHLEDSVATLEALLDAGWDVTALTNFAGDTFDVARQRFAFLDRFRGTTVSGRIGLIKPDRAIYDHHATAFDLDPGATLFFDDTMANVEGARAAGWHAELFRDADGLRADLRRYGVLPA</sequence>
<dbReference type="SUPFAM" id="SSF56784">
    <property type="entry name" value="HAD-like"/>
    <property type="match status" value="1"/>
</dbReference>
<dbReference type="PANTHER" id="PTHR43611">
    <property type="entry name" value="ALPHA-D-GLUCOSE 1-PHOSPHATE PHOSPHATASE"/>
    <property type="match status" value="1"/>
</dbReference>
<dbReference type="Gene3D" id="1.10.150.240">
    <property type="entry name" value="Putative phosphatase, domain 2"/>
    <property type="match status" value="1"/>
</dbReference>
<dbReference type="CDD" id="cd02603">
    <property type="entry name" value="HAD_sEH-N_like"/>
    <property type="match status" value="1"/>
</dbReference>